<dbReference type="GO" id="GO:0006891">
    <property type="term" value="P:intra-Golgi vesicle-mediated transport"/>
    <property type="evidence" value="ECO:0007669"/>
    <property type="project" value="TreeGrafter"/>
</dbReference>
<feature type="domain" description="Coatomer alpha subunit C-terminal" evidence="18">
    <location>
        <begin position="815"/>
        <end position="1217"/>
    </location>
</feature>
<dbReference type="CDD" id="cd22948">
    <property type="entry name" value="Coatomer_WDAD_alpha"/>
    <property type="match status" value="1"/>
</dbReference>
<dbReference type="FunCoup" id="A0A2G5EXZ9">
    <property type="interactions" value="3998"/>
</dbReference>
<feature type="repeat" description="WD" evidence="15">
    <location>
        <begin position="131"/>
        <end position="164"/>
    </location>
</feature>
<dbReference type="InterPro" id="IPR010714">
    <property type="entry name" value="Coatomer_asu_C"/>
</dbReference>
<dbReference type="EMBL" id="KZ305020">
    <property type="protein sequence ID" value="PIA60586.1"/>
    <property type="molecule type" value="Genomic_DNA"/>
</dbReference>
<dbReference type="GO" id="GO:0006888">
    <property type="term" value="P:endoplasmic reticulum to Golgi vesicle-mediated transport"/>
    <property type="evidence" value="ECO:0007669"/>
    <property type="project" value="InterPro"/>
</dbReference>
<dbReference type="PROSITE" id="PS50294">
    <property type="entry name" value="WD_REPEATS_REGION"/>
    <property type="match status" value="5"/>
</dbReference>
<dbReference type="Pfam" id="PF00400">
    <property type="entry name" value="WD40"/>
    <property type="match status" value="6"/>
</dbReference>
<dbReference type="GO" id="GO:0005198">
    <property type="term" value="F:structural molecule activity"/>
    <property type="evidence" value="ECO:0007669"/>
    <property type="project" value="InterPro"/>
</dbReference>
<evidence type="ECO:0000256" key="1">
    <source>
        <dbReference type="ARBA" id="ARBA00004255"/>
    </source>
</evidence>
<dbReference type="GO" id="GO:0030126">
    <property type="term" value="C:COPI vesicle coat"/>
    <property type="evidence" value="ECO:0007669"/>
    <property type="project" value="UniProtKB-UniRule"/>
</dbReference>
<dbReference type="PROSITE" id="PS50082">
    <property type="entry name" value="WD_REPEATS_2"/>
    <property type="match status" value="6"/>
</dbReference>
<dbReference type="AlphaFoldDB" id="A0A2G5EXZ9"/>
<organism evidence="20 21">
    <name type="scientific">Aquilegia coerulea</name>
    <name type="common">Rocky mountain columbine</name>
    <dbReference type="NCBI Taxonomy" id="218851"/>
    <lineage>
        <taxon>Eukaryota</taxon>
        <taxon>Viridiplantae</taxon>
        <taxon>Streptophyta</taxon>
        <taxon>Embryophyta</taxon>
        <taxon>Tracheophyta</taxon>
        <taxon>Spermatophyta</taxon>
        <taxon>Magnoliopsida</taxon>
        <taxon>Ranunculales</taxon>
        <taxon>Ranunculaceae</taxon>
        <taxon>Thalictroideae</taxon>
        <taxon>Aquilegia</taxon>
    </lineage>
</organism>
<feature type="repeat" description="WD" evidence="15">
    <location>
        <begin position="244"/>
        <end position="285"/>
    </location>
</feature>
<keyword evidence="8 14" id="KW-0931">ER-Golgi transport</keyword>
<evidence type="ECO:0000313" key="20">
    <source>
        <dbReference type="EMBL" id="PIA60586.1"/>
    </source>
</evidence>
<dbReference type="FunFam" id="2.130.10.10:FF:000010">
    <property type="entry name" value="Coatomer subunit alpha"/>
    <property type="match status" value="1"/>
</dbReference>
<evidence type="ECO:0000313" key="21">
    <source>
        <dbReference type="Proteomes" id="UP000230069"/>
    </source>
</evidence>
<evidence type="ECO:0000256" key="7">
    <source>
        <dbReference type="ARBA" id="ARBA00022737"/>
    </source>
</evidence>
<evidence type="ECO:0000259" key="19">
    <source>
        <dbReference type="Pfam" id="PF23953"/>
    </source>
</evidence>
<dbReference type="FunFam" id="1.25.40.470:FF:000002">
    <property type="entry name" value="Coatomer subunit alpha"/>
    <property type="match status" value="1"/>
</dbReference>
<comment type="function">
    <text evidence="13">The coatomer is a cytosolic protein complex that binds to dilysine motifs and reversibly associates with Golgi non-clathrin-coated vesicles, which further mediate biosynthetic protein transport from the ER, via the Golgi up to the trans Golgi network. Coatomer complex is required for budding from Golgi membranes, and is essential for the retrograde Golgi-to-ER transport of dilysine-tagged proteins.</text>
</comment>
<feature type="domain" description="COPA/B TPR" evidence="19">
    <location>
        <begin position="625"/>
        <end position="773"/>
    </location>
</feature>
<dbReference type="PIRSF" id="PIRSF003354">
    <property type="entry name" value="Coatomer_alpha_subunit"/>
    <property type="match status" value="1"/>
</dbReference>
<dbReference type="GO" id="GO:0006886">
    <property type="term" value="P:intracellular protein transport"/>
    <property type="evidence" value="ECO:0007669"/>
    <property type="project" value="UniProtKB-UniRule"/>
</dbReference>
<dbReference type="PROSITE" id="PS00678">
    <property type="entry name" value="WD_REPEATS_1"/>
    <property type="match status" value="1"/>
</dbReference>
<dbReference type="CDD" id="cd00200">
    <property type="entry name" value="WD40"/>
    <property type="match status" value="1"/>
</dbReference>
<dbReference type="InterPro" id="IPR006692">
    <property type="entry name" value="Beta-prop_COPA/B_2nd"/>
</dbReference>
<dbReference type="OrthoDB" id="10261470at2759"/>
<evidence type="ECO:0000256" key="14">
    <source>
        <dbReference type="PIRNR" id="PIRNR003354"/>
    </source>
</evidence>
<evidence type="ECO:0000256" key="4">
    <source>
        <dbReference type="ARBA" id="ARBA00022448"/>
    </source>
</evidence>
<reference evidence="20 21" key="1">
    <citation type="submission" date="2017-09" db="EMBL/GenBank/DDBJ databases">
        <title>WGS assembly of Aquilegia coerulea Goldsmith.</title>
        <authorList>
            <person name="Hodges S."/>
            <person name="Kramer E."/>
            <person name="Nordborg M."/>
            <person name="Tomkins J."/>
            <person name="Borevitz J."/>
            <person name="Derieg N."/>
            <person name="Yan J."/>
            <person name="Mihaltcheva S."/>
            <person name="Hayes R.D."/>
            <person name="Rokhsar D."/>
        </authorList>
    </citation>
    <scope>NUCLEOTIDE SEQUENCE [LARGE SCALE GENOMIC DNA]</scope>
    <source>
        <strain evidence="21">cv. Goldsmith</strain>
    </source>
</reference>
<dbReference type="Gene3D" id="1.25.40.470">
    <property type="match status" value="1"/>
</dbReference>
<evidence type="ECO:0000259" key="17">
    <source>
        <dbReference type="Pfam" id="PF04053"/>
    </source>
</evidence>
<feature type="repeat" description="WD" evidence="15">
    <location>
        <begin position="89"/>
        <end position="130"/>
    </location>
</feature>
<keyword evidence="6 15" id="KW-0853">WD repeat</keyword>
<evidence type="ECO:0000256" key="12">
    <source>
        <dbReference type="ARBA" id="ARBA00023329"/>
    </source>
</evidence>
<dbReference type="SUPFAM" id="SSF50978">
    <property type="entry name" value="WD40 repeat-like"/>
    <property type="match status" value="1"/>
</dbReference>
<dbReference type="STRING" id="218851.A0A2G5EXZ9"/>
<dbReference type="InterPro" id="IPR015943">
    <property type="entry name" value="WD40/YVTN_repeat-like_dom_sf"/>
</dbReference>
<accession>A0A2G5EXZ9</accession>
<dbReference type="InterPro" id="IPR019775">
    <property type="entry name" value="WD40_repeat_CS"/>
</dbReference>
<evidence type="ECO:0000256" key="13">
    <source>
        <dbReference type="ARBA" id="ARBA00025536"/>
    </source>
</evidence>
<dbReference type="InterPro" id="IPR056176">
    <property type="entry name" value="TPR_COPA_B"/>
</dbReference>
<keyword evidence="10 14" id="KW-0333">Golgi apparatus</keyword>
<dbReference type="InterPro" id="IPR016391">
    <property type="entry name" value="Coatomer_asu"/>
</dbReference>
<dbReference type="GO" id="GO:0006890">
    <property type="term" value="P:retrograde vesicle-mediated transport, Golgi to endoplasmic reticulum"/>
    <property type="evidence" value="ECO:0007669"/>
    <property type="project" value="TreeGrafter"/>
</dbReference>
<dbReference type="Pfam" id="PF04053">
    <property type="entry name" value="B-prop_COPA_B_2nd"/>
    <property type="match status" value="1"/>
</dbReference>
<feature type="compositionally biased region" description="Acidic residues" evidence="16">
    <location>
        <begin position="860"/>
        <end position="875"/>
    </location>
</feature>
<evidence type="ECO:0000256" key="10">
    <source>
        <dbReference type="ARBA" id="ARBA00023034"/>
    </source>
</evidence>
<evidence type="ECO:0000259" key="18">
    <source>
        <dbReference type="Pfam" id="PF06957"/>
    </source>
</evidence>
<keyword evidence="12" id="KW-0968">Cytoplasmic vesicle</keyword>
<dbReference type="SMART" id="SM00320">
    <property type="entry name" value="WD40"/>
    <property type="match status" value="7"/>
</dbReference>
<dbReference type="EMBL" id="KZ305020">
    <property type="protein sequence ID" value="PIA60585.1"/>
    <property type="molecule type" value="Genomic_DNA"/>
</dbReference>
<dbReference type="InterPro" id="IPR020472">
    <property type="entry name" value="WD40_PAC1"/>
</dbReference>
<evidence type="ECO:0000256" key="6">
    <source>
        <dbReference type="ARBA" id="ARBA00022574"/>
    </source>
</evidence>
<comment type="subunit">
    <text evidence="3 14">Oligomeric complex that consists of at least the alpha, beta, beta', gamma, delta, epsilon and zeta subunits.</text>
</comment>
<keyword evidence="5 14" id="KW-0963">Cytoplasm</keyword>
<keyword evidence="11 14" id="KW-0472">Membrane</keyword>
<evidence type="ECO:0000256" key="15">
    <source>
        <dbReference type="PROSITE-ProRule" id="PRU00221"/>
    </source>
</evidence>
<evidence type="ECO:0000256" key="2">
    <source>
        <dbReference type="ARBA" id="ARBA00004347"/>
    </source>
</evidence>
<feature type="region of interest" description="Disordered" evidence="16">
    <location>
        <begin position="850"/>
        <end position="875"/>
    </location>
</feature>
<dbReference type="InterPro" id="IPR001680">
    <property type="entry name" value="WD40_rpt"/>
</dbReference>
<evidence type="ECO:0000256" key="9">
    <source>
        <dbReference type="ARBA" id="ARBA00022927"/>
    </source>
</evidence>
<evidence type="ECO:0000256" key="3">
    <source>
        <dbReference type="ARBA" id="ARBA00011775"/>
    </source>
</evidence>
<dbReference type="SUPFAM" id="SSF82171">
    <property type="entry name" value="DPP6 N-terminal domain-like"/>
    <property type="match status" value="1"/>
</dbReference>
<keyword evidence="4 14" id="KW-0813">Transport</keyword>
<keyword evidence="21" id="KW-1185">Reference proteome</keyword>
<dbReference type="Pfam" id="PF06957">
    <property type="entry name" value="COPI_C"/>
    <property type="match status" value="1"/>
</dbReference>
<dbReference type="InterPro" id="IPR047312">
    <property type="entry name" value="Coatomer_alpha_WD-assoc_reg"/>
</dbReference>
<feature type="domain" description="COPA/B second beta-propeller" evidence="17">
    <location>
        <begin position="340"/>
        <end position="584"/>
    </location>
</feature>
<proteinExistence type="predicted"/>
<dbReference type="PRINTS" id="PR00320">
    <property type="entry name" value="GPROTEINBRPT"/>
</dbReference>
<keyword evidence="9 14" id="KW-0653">Protein transport</keyword>
<evidence type="ECO:0000256" key="5">
    <source>
        <dbReference type="ARBA" id="ARBA00022490"/>
    </source>
</evidence>
<gene>
    <name evidence="20" type="ORF">AQUCO_00300228v1</name>
</gene>
<feature type="repeat" description="WD" evidence="15">
    <location>
        <begin position="200"/>
        <end position="241"/>
    </location>
</feature>
<name>A0A2G5EXZ9_AQUCA</name>
<protein>
    <recommendedName>
        <fullName evidence="14">Coatomer subunit alpha</fullName>
    </recommendedName>
</protein>
<evidence type="ECO:0000256" key="11">
    <source>
        <dbReference type="ARBA" id="ARBA00023136"/>
    </source>
</evidence>
<dbReference type="Proteomes" id="UP000230069">
    <property type="component" value="Unassembled WGS sequence"/>
</dbReference>
<feature type="repeat" description="WD" evidence="15">
    <location>
        <begin position="47"/>
        <end position="88"/>
    </location>
</feature>
<dbReference type="InterPro" id="IPR050844">
    <property type="entry name" value="Coatomer_complex_subunit"/>
</dbReference>
<sequence>MLTKFETKSNRVKGLSFHPKRPWILASLHSGVIQLWDYRMGTLIDRFDEHDGPVRGVHFHKSQPLFVSGGDDYKIKVWNYKMHRCLFTLLGHLDYIRTVQFHHEYPWIVSASDDQTIRIWNWQSRTCVSVLTGHNHYVMCANFHPKEDLVVSASLDQTVRVWDIGALRKKTVSPADDLLRLSQMNTDLFGGIDAVVKYVLEGHDRGVNWASFHPSLPLIVSGADDRQLKLWRMNDTKAWEVDTLRGHMNNVSCVMFHAKQDIIVSNSEDKSIRVWDVTKRTCVQTFRREHDRFWILASHPEMNLLAAGHDSGMIVFKLERERPAFSVSGDCLYYVKDRFLRFYEFSTQKDSQVIPIRRPGTTNLNQSPRTLSYSPTENAVLVCSDIDGGSYELYTIPKDSVSRGDSIQDAKRGVGGSAVFVARNRFAVLDKSNNQVLVKNLKNEIVKKSILPIVAEAIFYAGTGNLLCRAEDRVVIFDLQQRLVLGDLQTPFIKYVVWSNDMESIALLSKHSIVIASKKLVHRCTLHETIRVKSGAWDDNGVFIYTTLNHIKYCLPNGDSGIIKTLDVPIYITKISGNTIFCLDRDGKNRAVIIDATEYVFKLSLLKKKYDQVMSIIRNSQLCGQAMIAYLQQKGFPEVALHFVKDERTRFNLALESGNIQIAVASANAIDEKDHWYRLGVEALRQGNAGIVEYAYQRTKNFDRLSFLYLVTGNTNKLSKMLKIAELKNDVMAQFHNALYLGDVHERIKILENVGHLPLAYMTATVHGLNDVAEQLAAKLGDNVPSLPHGKVPSLLMPPTPILCGGDWPLLRVMKGIFEGGLENIGRGVQEEDEEAADADWGEELDIVDGEGAQNGDVGAVEDGEANDENDEEGGWDLEDLELPPEVDTPKVSANARSAVFVTPTPGMPVSQIWIQKSSLAGEHAAAGNFDTAMRLLSRQLGIQNFTPLKPMFLDLHAGSHSYLRAFSSSPIIILAVERGWSETSSPNVRGPPALVFNYSHLEEKLKVGYRATTGGKFTEALRILKDILHTIPLIVVESRREVDEVRELIFNAKEYVVGLQMEIKRKELKDDLVRQQELAAYFTHCNLQTPHLRLALLNAMRICYKEKNFNTAANFARRFLETNPSNETQAKTARQVLQSAEKNLIDENQLNYDFRNPFVVCGATYVPIYQGQKDVACPYCGSRFVPSQQGQLCTVCDLAVVGSDASGLLCSPSQIR</sequence>
<evidence type="ECO:0000256" key="8">
    <source>
        <dbReference type="ARBA" id="ARBA00022892"/>
    </source>
</evidence>
<keyword evidence="7" id="KW-0677">Repeat</keyword>
<dbReference type="EMBL" id="KZ305020">
    <property type="protein sequence ID" value="PIA60587.1"/>
    <property type="molecule type" value="Genomic_DNA"/>
</dbReference>
<dbReference type="Gene3D" id="2.130.10.10">
    <property type="entry name" value="YVTN repeat-like/Quinoprotein amine dehydrogenase"/>
    <property type="match status" value="1"/>
</dbReference>
<evidence type="ECO:0000256" key="16">
    <source>
        <dbReference type="SAM" id="MobiDB-lite"/>
    </source>
</evidence>
<comment type="subcellular location">
    <subcellularLocation>
        <location evidence="14">Cytoplasm</location>
    </subcellularLocation>
    <subcellularLocation>
        <location evidence="1 14">Golgi apparatus membrane</location>
        <topology evidence="1 14">Peripheral membrane protein</topology>
        <orientation evidence="1">Cytoplasmic side</orientation>
    </subcellularLocation>
    <subcellularLocation>
        <location evidence="2">Cytoplasmic vesicle</location>
        <location evidence="2">COPI-coated vesicle membrane</location>
        <topology evidence="2">Peripheral membrane protein</topology>
        <orientation evidence="2">Cytoplasmic side</orientation>
    </subcellularLocation>
</comment>
<dbReference type="InterPro" id="IPR036322">
    <property type="entry name" value="WD40_repeat_dom_sf"/>
</dbReference>
<dbReference type="Pfam" id="PF23953">
    <property type="entry name" value="TPR_COPA_B"/>
    <property type="match status" value="1"/>
</dbReference>
<dbReference type="GO" id="GO:0000139">
    <property type="term" value="C:Golgi membrane"/>
    <property type="evidence" value="ECO:0007669"/>
    <property type="project" value="UniProtKB-SubCell"/>
</dbReference>
<dbReference type="PANTHER" id="PTHR19876">
    <property type="entry name" value="COATOMER"/>
    <property type="match status" value="1"/>
</dbReference>
<feature type="repeat" description="WD" evidence="15">
    <location>
        <begin position="5"/>
        <end position="46"/>
    </location>
</feature>
<dbReference type="PANTHER" id="PTHR19876:SF1">
    <property type="entry name" value="COATOMER SUBUNIT ALPHA"/>
    <property type="match status" value="1"/>
</dbReference>